<proteinExistence type="predicted"/>
<dbReference type="SUPFAM" id="SSF64307">
    <property type="entry name" value="SirA-like"/>
    <property type="match status" value="1"/>
</dbReference>
<name>A0ABD5UIG2_9EURY</name>
<organism evidence="2 3">
    <name type="scientific">Halomarina ordinaria</name>
    <dbReference type="NCBI Taxonomy" id="3033939"/>
    <lineage>
        <taxon>Archaea</taxon>
        <taxon>Methanobacteriati</taxon>
        <taxon>Methanobacteriota</taxon>
        <taxon>Stenosarchaea group</taxon>
        <taxon>Halobacteria</taxon>
        <taxon>Halobacteriales</taxon>
        <taxon>Natronomonadaceae</taxon>
        <taxon>Halomarina</taxon>
    </lineage>
</organism>
<comment type="caution">
    <text evidence="2">The sequence shown here is derived from an EMBL/GenBank/DDBJ whole genome shotgun (WGS) entry which is preliminary data.</text>
</comment>
<dbReference type="AlphaFoldDB" id="A0ABD5UIG2"/>
<evidence type="ECO:0000313" key="3">
    <source>
        <dbReference type="Proteomes" id="UP001596406"/>
    </source>
</evidence>
<dbReference type="Proteomes" id="UP001596406">
    <property type="component" value="Unassembled WGS sequence"/>
</dbReference>
<dbReference type="RefSeq" id="WP_304449636.1">
    <property type="nucleotide sequence ID" value="NZ_JARRAH010000002.1"/>
</dbReference>
<dbReference type="InterPro" id="IPR018720">
    <property type="entry name" value="DUF2249"/>
</dbReference>
<feature type="domain" description="DUF2249" evidence="1">
    <location>
        <begin position="21"/>
        <end position="82"/>
    </location>
</feature>
<dbReference type="InterPro" id="IPR036868">
    <property type="entry name" value="TusA-like_sf"/>
</dbReference>
<sequence>MPEIATYIEEVGAPADRPIETLDARELPPPQPLKNTLERLADLDDEVVLVQRNDRAPQHLYPQLDERGYTYGTIDGDEQVVTVIWR</sequence>
<protein>
    <submittedName>
        <fullName evidence="2">DUF2249 domain-containing protein</fullName>
    </submittedName>
</protein>
<dbReference type="Pfam" id="PF10006">
    <property type="entry name" value="DUF2249"/>
    <property type="match status" value="1"/>
</dbReference>
<accession>A0ABD5UIG2</accession>
<keyword evidence="3" id="KW-1185">Reference proteome</keyword>
<evidence type="ECO:0000313" key="2">
    <source>
        <dbReference type="EMBL" id="MFC6837916.1"/>
    </source>
</evidence>
<dbReference type="EMBL" id="JBHSXM010000002">
    <property type="protein sequence ID" value="MFC6837916.1"/>
    <property type="molecule type" value="Genomic_DNA"/>
</dbReference>
<evidence type="ECO:0000259" key="1">
    <source>
        <dbReference type="Pfam" id="PF10006"/>
    </source>
</evidence>
<gene>
    <name evidence="2" type="ORF">ACFQHK_15645</name>
</gene>
<reference evidence="2 3" key="1">
    <citation type="journal article" date="2019" name="Int. J. Syst. Evol. Microbiol.">
        <title>The Global Catalogue of Microorganisms (GCM) 10K type strain sequencing project: providing services to taxonomists for standard genome sequencing and annotation.</title>
        <authorList>
            <consortium name="The Broad Institute Genomics Platform"/>
            <consortium name="The Broad Institute Genome Sequencing Center for Infectious Disease"/>
            <person name="Wu L."/>
            <person name="Ma J."/>
        </authorList>
    </citation>
    <scope>NUCLEOTIDE SEQUENCE [LARGE SCALE GENOMIC DNA]</scope>
    <source>
        <strain evidence="2 3">PSRA2</strain>
    </source>
</reference>